<organism evidence="1">
    <name type="scientific">marine sediment metagenome</name>
    <dbReference type="NCBI Taxonomy" id="412755"/>
    <lineage>
        <taxon>unclassified sequences</taxon>
        <taxon>metagenomes</taxon>
        <taxon>ecological metagenomes</taxon>
    </lineage>
</organism>
<proteinExistence type="predicted"/>
<evidence type="ECO:0000313" key="1">
    <source>
        <dbReference type="EMBL" id="KKK86937.1"/>
    </source>
</evidence>
<reference evidence="1" key="1">
    <citation type="journal article" date="2015" name="Nature">
        <title>Complex archaea that bridge the gap between prokaryotes and eukaryotes.</title>
        <authorList>
            <person name="Spang A."/>
            <person name="Saw J.H."/>
            <person name="Jorgensen S.L."/>
            <person name="Zaremba-Niedzwiedzka K."/>
            <person name="Martijn J."/>
            <person name="Lind A.E."/>
            <person name="van Eijk R."/>
            <person name="Schleper C."/>
            <person name="Guy L."/>
            <person name="Ettema T.J."/>
        </authorList>
    </citation>
    <scope>NUCLEOTIDE SEQUENCE</scope>
</reference>
<feature type="non-terminal residue" evidence="1">
    <location>
        <position position="1"/>
    </location>
</feature>
<gene>
    <name evidence="1" type="ORF">LCGC14_2758240</name>
</gene>
<protein>
    <submittedName>
        <fullName evidence="1">Uncharacterized protein</fullName>
    </submittedName>
</protein>
<comment type="caution">
    <text evidence="1">The sequence shown here is derived from an EMBL/GenBank/DDBJ whole genome shotgun (WGS) entry which is preliminary data.</text>
</comment>
<dbReference type="EMBL" id="LAZR01050629">
    <property type="protein sequence ID" value="KKK86937.1"/>
    <property type="molecule type" value="Genomic_DNA"/>
</dbReference>
<sequence length="366" mass="40912">IRFGEKNAKFDLIDPFVSAWGSSFSGANGDFMNFESNYPHLVGTLWVSPDFVGQEERSIQDYIEINLDATIYNSDGTINNPFPLREGIMLRPANHEGIMTFSIGLGPEDAFLMGQECVLSLSFDASYNEYDLTEQGRTAEIILLDLRLIENPSSNNPNELWSIFDDKLVDTSGISIDADSNAITGNNTGTLVLGDETNKYGVEVKYIFESEKLTYSLDSESELLTLLNLVDITGVDLYGTKGEVDHTFDKVGTGGNNDWDDSTELSSIVFSETNLPDPDTEFTVVYKFDFDFNNQPGSEEYYGKVILDPSIGTSQSIIDFYFPDGVLEQSEDSKSPMFVEYKEATFITLKDEISYIYLIKNGEKYV</sequence>
<dbReference type="AlphaFoldDB" id="A0A0F8YZR7"/>
<name>A0A0F8YZR7_9ZZZZ</name>
<accession>A0A0F8YZR7</accession>